<protein>
    <submittedName>
        <fullName evidence="5">Trifunctional nucleotide phosphoesterase protein YfkN</fullName>
    </submittedName>
</protein>
<dbReference type="Gene3D" id="3.90.780.10">
    <property type="entry name" value="5'-Nucleotidase, C-terminal domain"/>
    <property type="match status" value="1"/>
</dbReference>
<dbReference type="GO" id="GO:0009166">
    <property type="term" value="P:nucleotide catabolic process"/>
    <property type="evidence" value="ECO:0007669"/>
    <property type="project" value="InterPro"/>
</dbReference>
<dbReference type="SUPFAM" id="SSF51120">
    <property type="entry name" value="beta-Roll"/>
    <property type="match status" value="3"/>
</dbReference>
<dbReference type="InterPro" id="IPR006179">
    <property type="entry name" value="5_nucleotidase/apyrase"/>
</dbReference>
<dbReference type="Gene3D" id="3.60.10.10">
    <property type="entry name" value="Endonuclease/exonuclease/phosphatase"/>
    <property type="match status" value="1"/>
</dbReference>
<dbReference type="GO" id="GO:0005509">
    <property type="term" value="F:calcium ion binding"/>
    <property type="evidence" value="ECO:0007669"/>
    <property type="project" value="InterPro"/>
</dbReference>
<dbReference type="Gene3D" id="2.150.10.10">
    <property type="entry name" value="Serralysin-like metalloprotease, C-terminal"/>
    <property type="match status" value="4"/>
</dbReference>
<dbReference type="GO" id="GO:0000166">
    <property type="term" value="F:nucleotide binding"/>
    <property type="evidence" value="ECO:0007669"/>
    <property type="project" value="InterPro"/>
</dbReference>
<feature type="domain" description="5'-Nucleotidase C-terminal" evidence="3">
    <location>
        <begin position="1169"/>
        <end position="1363"/>
    </location>
</feature>
<organism evidence="5 6">
    <name type="scientific">Parendozoicomonas haliclonae</name>
    <dbReference type="NCBI Taxonomy" id="1960125"/>
    <lineage>
        <taxon>Bacteria</taxon>
        <taxon>Pseudomonadati</taxon>
        <taxon>Pseudomonadota</taxon>
        <taxon>Gammaproteobacteria</taxon>
        <taxon>Oceanospirillales</taxon>
        <taxon>Endozoicomonadaceae</taxon>
        <taxon>Parendozoicomonas</taxon>
    </lineage>
</organism>
<feature type="domain" description="Endonuclease/exonuclease/phosphatase" evidence="4">
    <location>
        <begin position="478"/>
        <end position="748"/>
    </location>
</feature>
<feature type="region of interest" description="Disordered" evidence="2">
    <location>
        <begin position="189"/>
        <end position="209"/>
    </location>
</feature>
<dbReference type="InterPro" id="IPR036691">
    <property type="entry name" value="Endo/exonu/phosph_ase_sf"/>
</dbReference>
<dbReference type="PANTHER" id="PTHR42834">
    <property type="entry name" value="ENDONUCLEASE/EXONUCLEASE/PHOSPHATASE FAMILY PROTEIN (AFU_ORTHOLOGUE AFUA_3G09210)"/>
    <property type="match status" value="1"/>
</dbReference>
<dbReference type="InterPro" id="IPR001343">
    <property type="entry name" value="Hemolysn_Ca-bd"/>
</dbReference>
<dbReference type="SUPFAM" id="SSF56219">
    <property type="entry name" value="DNase I-like"/>
    <property type="match status" value="1"/>
</dbReference>
<name>A0A1X7AKB0_9GAMM</name>
<evidence type="ECO:0000256" key="2">
    <source>
        <dbReference type="SAM" id="MobiDB-lite"/>
    </source>
</evidence>
<evidence type="ECO:0000313" key="6">
    <source>
        <dbReference type="Proteomes" id="UP000196573"/>
    </source>
</evidence>
<keyword evidence="1" id="KW-0106">Calcium</keyword>
<dbReference type="PROSITE" id="PS00330">
    <property type="entry name" value="HEMOLYSIN_CALCIUM"/>
    <property type="match status" value="5"/>
</dbReference>
<dbReference type="Gene3D" id="3.60.21.10">
    <property type="match status" value="1"/>
</dbReference>
<dbReference type="InterPro" id="IPR029052">
    <property type="entry name" value="Metallo-depent_PP-like"/>
</dbReference>
<dbReference type="Proteomes" id="UP000196573">
    <property type="component" value="Unassembled WGS sequence"/>
</dbReference>
<dbReference type="InterPro" id="IPR018511">
    <property type="entry name" value="Hemolysin-typ_Ca-bd_CS"/>
</dbReference>
<dbReference type="SUPFAM" id="SSF56300">
    <property type="entry name" value="Metallo-dependent phosphatases"/>
    <property type="match status" value="1"/>
</dbReference>
<dbReference type="Pfam" id="PF03372">
    <property type="entry name" value="Exo_endo_phos"/>
    <property type="match status" value="1"/>
</dbReference>
<dbReference type="CDD" id="cd10283">
    <property type="entry name" value="MnuA_DNase1-like"/>
    <property type="match status" value="1"/>
</dbReference>
<dbReference type="InterPro" id="IPR036907">
    <property type="entry name" value="5'-Nucleotdase_C_sf"/>
</dbReference>
<dbReference type="PANTHER" id="PTHR42834:SF1">
    <property type="entry name" value="ENDONUCLEASE_EXONUCLEASE_PHOSPHATASE FAMILY PROTEIN (AFU_ORTHOLOGUE AFUA_3G09210)"/>
    <property type="match status" value="1"/>
</dbReference>
<dbReference type="Pfam" id="PF02872">
    <property type="entry name" value="5_nucleotid_C"/>
    <property type="match status" value="1"/>
</dbReference>
<feature type="region of interest" description="Disordered" evidence="2">
    <location>
        <begin position="1502"/>
        <end position="1544"/>
    </location>
</feature>
<keyword evidence="6" id="KW-1185">Reference proteome</keyword>
<dbReference type="InterPro" id="IPR011049">
    <property type="entry name" value="Serralysin-like_metalloprot_C"/>
</dbReference>
<evidence type="ECO:0000259" key="3">
    <source>
        <dbReference type="Pfam" id="PF02872"/>
    </source>
</evidence>
<dbReference type="InterPro" id="IPR008334">
    <property type="entry name" value="5'-Nucleotdase_C"/>
</dbReference>
<dbReference type="EMBL" id="FWPT01000005">
    <property type="protein sequence ID" value="SMA47058.1"/>
    <property type="molecule type" value="Genomic_DNA"/>
</dbReference>
<dbReference type="Pfam" id="PF00353">
    <property type="entry name" value="HemolysinCabind"/>
    <property type="match status" value="6"/>
</dbReference>
<sequence>MAAKSPVINEFVFDHKGTDTNEFIEVLGDPLTDYSNLWLLTIEGDSSSSNLGKITNAFQLGSTDEGGFWTIEANNQLQNGTETILLVEGFTGSKGDSVDTDLDGELDSSLPFTNVVDSVAKLDSNGQGFTYSPAVLTPGFDGISYEVGGASRINGEDTDTANDFVRNDYDGDGLLDGAPAAEEGEVINTPGAANDVPDSTGPTDPTDPTGPAVKAIYEIQGRGHTSEYVGQLVATAGIVTAVDANGFYLQGEGDGDIATSDALFVFTNSTPTVSVGDSITLKGEVAEYIPGGASTGNLSTTQLTSINDLVVVSSGNALPDAVVIGEGGRELPTENVDDDGLTSYDPETDGIDFFESLEGMRVTIQDAKAVSATNKYGEIFTVADNGDNATGTNDRGGLALGENDLNPERVQIQFDNDLLPGGQVDVNVGDQLGNVTGVLDYNFGNYEVKATEAITVTPSGLQKDMTALTGSANELTVASYNVENLDAQDADARFEQLAQQIINNLGNPDILALQEIQDNDGASDSGNPSADQTWQKLIDAIEAAGGPSYEVVQLDPANNADGGQPGGNIRVGYLYNPDRVDYVEDSAVKLTDSAFDGTRKPLYAQFEFNGETVDLVNVHLSSKYGSTPVYGAEQPFINNGYEERMEQAQAINNFVDGILAENADANVMVLGDFNSFEWEGPADVIEGEDAENVMTNLIDGLSENVHTYNFQGNAQVLDQVLVSNNLAGSAELDIVHINSEFADQASDHDPLVAKVTIGEPAVEDDTFTLQILHASDLEGGVEAIGSAANFAAIVDHLEDTYSNSITLSAGDNYLTGPFFSASEDRSVFRDSDVFNDFYNSLYGLSGDESYQGLREGGGRVDISIMNAIGFDAAALGNHEFDVGTSVLADLLAPQYKGDGLADDRWVGSQFPYLSANLDFSNDPNLSGLATDEILPADAFLSGPAQNGQSVPKIAPATILEEGGEKIGVIGATTPLLAQISSPGGTTVKNGDDPYDMQALADVLQPYVDQLMEQGVNKIILVSHLQQIALEKELVQLLHGVDVVIAGGSDTLQADETDVLHDGDTAVEDYPFTTTNADGDPAVIVSTDGQYSYVGRLVIDFDAEGRIILDENGEATDVDVSGAYAATDDTVEQLWGSEDAFAEGTKGDLVQDLTDAVQDIVEEKDSNILGRTDVFLEGRREEVRTEETNIGNLTADANLAAAQAYDSSVMVSIKNGGGIRAPIGSIVGEADGSYSEQPPEANPATGKQAGDISQLDIENTLKFNNGLTLMTLTAEQLVAVLEHGVAASGEGQTPGQFAQVSGIHFSFDTTLEAGSRIRSAAIVNEQGEIVQVLVENGELAVAADMAIRIVTLNFLADGGDGYPFAEGTDVVHLGDVLTDTGASDFAAPGSEQDALAEYLLANFSDQPYQAEDTSAADDTRIQNLAEREDTVLQGPKVETDGSRDGMLVGAAGNDRLYGEAGDDRLDGMGGDDLLEGGSGDDWLFGREGDDTLRGDSGNDWLYAGAGKDEVQGGSGNDYLFGENGNDRLYGEQGNDELNGGKGNDLLHGGSGNDYLVGGNGQDQLFGAEGDDDLMGGKGNDLLDGGSGHDYLAGGSGNDQLFGEDGNDELDGGKGHDVLIGNVGHDQLQGGQGDDELWGGSHNDRLEGGAGDDRLLGGSGNDYLAAGAGDDWLLGGSGRDIFDLVAASGHNTVRDFEAGSDRLLLNGLDFTTLDDVRNASTEQGRNLVIALDDSGDNTLTLIGTSLDDLDDNNVGWEQPVV</sequence>
<reference evidence="5 6" key="1">
    <citation type="submission" date="2017-03" db="EMBL/GenBank/DDBJ databases">
        <authorList>
            <person name="Afonso C.L."/>
            <person name="Miller P.J."/>
            <person name="Scott M.A."/>
            <person name="Spackman E."/>
            <person name="Goraichik I."/>
            <person name="Dimitrov K.M."/>
            <person name="Suarez D.L."/>
            <person name="Swayne D.E."/>
        </authorList>
    </citation>
    <scope>NUCLEOTIDE SEQUENCE [LARGE SCALE GENOMIC DNA]</scope>
    <source>
        <strain evidence="5">SB41UT1</strain>
    </source>
</reference>
<dbReference type="SUPFAM" id="SSF55816">
    <property type="entry name" value="5'-nucleotidase (syn. UDP-sugar hydrolase), C-terminal domain"/>
    <property type="match status" value="1"/>
</dbReference>
<accession>A0A1X7AKB0</accession>
<dbReference type="PRINTS" id="PR00313">
    <property type="entry name" value="CABNDNGRPT"/>
</dbReference>
<dbReference type="OrthoDB" id="9803927at2"/>
<proteinExistence type="predicted"/>
<dbReference type="GO" id="GO:0016788">
    <property type="term" value="F:hydrolase activity, acting on ester bonds"/>
    <property type="evidence" value="ECO:0007669"/>
    <property type="project" value="InterPro"/>
</dbReference>
<dbReference type="InterPro" id="IPR006146">
    <property type="entry name" value="5'-Nucleotdase_CS"/>
</dbReference>
<evidence type="ECO:0000256" key="1">
    <source>
        <dbReference type="ARBA" id="ARBA00022837"/>
    </source>
</evidence>
<feature type="region of interest" description="Disordered" evidence="2">
    <location>
        <begin position="1556"/>
        <end position="1611"/>
    </location>
</feature>
<evidence type="ECO:0000259" key="4">
    <source>
        <dbReference type="Pfam" id="PF03372"/>
    </source>
</evidence>
<dbReference type="PRINTS" id="PR01607">
    <property type="entry name" value="APYRASEFAMLY"/>
</dbReference>
<dbReference type="InterPro" id="IPR005135">
    <property type="entry name" value="Endo/exonuclease/phosphatase"/>
</dbReference>
<dbReference type="PROSITE" id="PS00786">
    <property type="entry name" value="5_NUCLEOTIDASE_2"/>
    <property type="match status" value="1"/>
</dbReference>
<feature type="region of interest" description="Disordered" evidence="2">
    <location>
        <begin position="1229"/>
        <end position="1248"/>
    </location>
</feature>
<dbReference type="CDD" id="cd04486">
    <property type="entry name" value="YhcR_OBF_like"/>
    <property type="match status" value="1"/>
</dbReference>
<dbReference type="RefSeq" id="WP_087109979.1">
    <property type="nucleotide sequence ID" value="NZ_CBCSCN010000003.1"/>
</dbReference>
<gene>
    <name evidence="5" type="primary">yfkN_2</name>
    <name evidence="5" type="ORF">EHSB41UT_02298</name>
</gene>
<feature type="compositionally biased region" description="Low complexity" evidence="2">
    <location>
        <begin position="195"/>
        <end position="209"/>
    </location>
</feature>
<evidence type="ECO:0000313" key="5">
    <source>
        <dbReference type="EMBL" id="SMA47058.1"/>
    </source>
</evidence>